<dbReference type="Proteomes" id="UP001341840">
    <property type="component" value="Unassembled WGS sequence"/>
</dbReference>
<evidence type="ECO:0000313" key="3">
    <source>
        <dbReference type="Proteomes" id="UP001341840"/>
    </source>
</evidence>
<comment type="caution">
    <text evidence="2">The sequence shown here is derived from an EMBL/GenBank/DDBJ whole genome shotgun (WGS) entry which is preliminary data.</text>
</comment>
<evidence type="ECO:0000313" key="2">
    <source>
        <dbReference type="EMBL" id="MED6208809.1"/>
    </source>
</evidence>
<reference evidence="2 3" key="1">
    <citation type="journal article" date="2023" name="Plants (Basel)">
        <title>Bridging the Gap: Combining Genomics and Transcriptomics Approaches to Understand Stylosanthes scabra, an Orphan Legume from the Brazilian Caatinga.</title>
        <authorList>
            <person name="Ferreira-Neto J.R.C."/>
            <person name="da Silva M.D."/>
            <person name="Binneck E."/>
            <person name="de Melo N.F."/>
            <person name="da Silva R.H."/>
            <person name="de Melo A.L.T.M."/>
            <person name="Pandolfi V."/>
            <person name="Bustamante F.O."/>
            <person name="Brasileiro-Vidal A.C."/>
            <person name="Benko-Iseppon A.M."/>
        </authorList>
    </citation>
    <scope>NUCLEOTIDE SEQUENCE [LARGE SCALE GENOMIC DNA]</scope>
    <source>
        <tissue evidence="2">Leaves</tissue>
    </source>
</reference>
<gene>
    <name evidence="2" type="ORF">PIB30_048664</name>
</gene>
<dbReference type="EMBL" id="JASCZI010241976">
    <property type="protein sequence ID" value="MED6208809.1"/>
    <property type="molecule type" value="Genomic_DNA"/>
</dbReference>
<keyword evidence="3" id="KW-1185">Reference proteome</keyword>
<protein>
    <submittedName>
        <fullName evidence="2">Uncharacterized protein</fullName>
    </submittedName>
</protein>
<sequence length="100" mass="11610">MSFGNIGLRRRRLEMTPQEQPKEKSLPSLENKLSYRHQGKVPRNYTAQKRNLRNWFQGAQYASKQRTKDTNKSISGPNIGRTTSNPHYLTRPNLDPTRLG</sequence>
<feature type="region of interest" description="Disordered" evidence="1">
    <location>
        <begin position="1"/>
        <end position="100"/>
    </location>
</feature>
<evidence type="ECO:0000256" key="1">
    <source>
        <dbReference type="SAM" id="MobiDB-lite"/>
    </source>
</evidence>
<name>A0ABU6YFQ6_9FABA</name>
<organism evidence="2 3">
    <name type="scientific">Stylosanthes scabra</name>
    <dbReference type="NCBI Taxonomy" id="79078"/>
    <lineage>
        <taxon>Eukaryota</taxon>
        <taxon>Viridiplantae</taxon>
        <taxon>Streptophyta</taxon>
        <taxon>Embryophyta</taxon>
        <taxon>Tracheophyta</taxon>
        <taxon>Spermatophyta</taxon>
        <taxon>Magnoliopsida</taxon>
        <taxon>eudicotyledons</taxon>
        <taxon>Gunneridae</taxon>
        <taxon>Pentapetalae</taxon>
        <taxon>rosids</taxon>
        <taxon>fabids</taxon>
        <taxon>Fabales</taxon>
        <taxon>Fabaceae</taxon>
        <taxon>Papilionoideae</taxon>
        <taxon>50 kb inversion clade</taxon>
        <taxon>dalbergioids sensu lato</taxon>
        <taxon>Dalbergieae</taxon>
        <taxon>Pterocarpus clade</taxon>
        <taxon>Stylosanthes</taxon>
    </lineage>
</organism>
<accession>A0ABU6YFQ6</accession>
<feature type="compositionally biased region" description="Polar residues" evidence="1">
    <location>
        <begin position="72"/>
        <end position="87"/>
    </location>
</feature>
<proteinExistence type="predicted"/>